<sequence>MALEVKRQFKETSQGLIHRFSKSIRGSGILLRAREIRFRKRKRSHYAKKSAALRKQELKKKYEKLKKLGKLGR</sequence>
<comment type="caution">
    <text evidence="1">The sequence shown here is derived from an EMBL/GenBank/DDBJ whole genome shotgun (WGS) entry which is preliminary data.</text>
</comment>
<accession>A0A0F9UP93</accession>
<evidence type="ECO:0008006" key="2">
    <source>
        <dbReference type="Google" id="ProtNLM"/>
    </source>
</evidence>
<organism evidence="1">
    <name type="scientific">marine sediment metagenome</name>
    <dbReference type="NCBI Taxonomy" id="412755"/>
    <lineage>
        <taxon>unclassified sequences</taxon>
        <taxon>metagenomes</taxon>
        <taxon>ecological metagenomes</taxon>
    </lineage>
</organism>
<dbReference type="EMBL" id="LAZR01000085">
    <property type="protein sequence ID" value="KKN93479.1"/>
    <property type="molecule type" value="Genomic_DNA"/>
</dbReference>
<protein>
    <recommendedName>
        <fullName evidence="2">30S ribosomal protein S21</fullName>
    </recommendedName>
</protein>
<dbReference type="AlphaFoldDB" id="A0A0F9UP93"/>
<proteinExistence type="predicted"/>
<gene>
    <name evidence="1" type="ORF">LCGC14_0196680</name>
</gene>
<reference evidence="1" key="1">
    <citation type="journal article" date="2015" name="Nature">
        <title>Complex archaea that bridge the gap between prokaryotes and eukaryotes.</title>
        <authorList>
            <person name="Spang A."/>
            <person name="Saw J.H."/>
            <person name="Jorgensen S.L."/>
            <person name="Zaremba-Niedzwiedzka K."/>
            <person name="Martijn J."/>
            <person name="Lind A.E."/>
            <person name="van Eijk R."/>
            <person name="Schleper C."/>
            <person name="Guy L."/>
            <person name="Ettema T.J."/>
        </authorList>
    </citation>
    <scope>NUCLEOTIDE SEQUENCE</scope>
</reference>
<name>A0A0F9UP93_9ZZZZ</name>
<evidence type="ECO:0000313" key="1">
    <source>
        <dbReference type="EMBL" id="KKN93479.1"/>
    </source>
</evidence>